<evidence type="ECO:0000313" key="2">
    <source>
        <dbReference type="EMBL" id="OCF51254.1"/>
    </source>
</evidence>
<feature type="region of interest" description="Disordered" evidence="1">
    <location>
        <begin position="470"/>
        <end position="498"/>
    </location>
</feature>
<dbReference type="OrthoDB" id="10512111at2759"/>
<evidence type="ECO:0000313" key="4">
    <source>
        <dbReference type="Proteomes" id="UP000094020"/>
    </source>
</evidence>
<organism evidence="2">
    <name type="scientific">Kwoniella pini CBS 10737</name>
    <dbReference type="NCBI Taxonomy" id="1296096"/>
    <lineage>
        <taxon>Eukaryota</taxon>
        <taxon>Fungi</taxon>
        <taxon>Dikarya</taxon>
        <taxon>Basidiomycota</taxon>
        <taxon>Agaricomycotina</taxon>
        <taxon>Tremellomycetes</taxon>
        <taxon>Tremellales</taxon>
        <taxon>Cryptococcaceae</taxon>
        <taxon>Kwoniella</taxon>
    </lineage>
</organism>
<evidence type="ECO:0000256" key="1">
    <source>
        <dbReference type="SAM" id="MobiDB-lite"/>
    </source>
</evidence>
<evidence type="ECO:0000313" key="3">
    <source>
        <dbReference type="EMBL" id="WWC69033.1"/>
    </source>
</evidence>
<accession>A0A1B9I6Y4</accession>
<dbReference type="RefSeq" id="XP_019012473.1">
    <property type="nucleotide sequence ID" value="XM_019155070.1"/>
</dbReference>
<reference evidence="2" key="1">
    <citation type="submission" date="2013-07" db="EMBL/GenBank/DDBJ databases">
        <title>The Genome Sequence of Cryptococcus pinus CBS10737.</title>
        <authorList>
            <consortium name="The Broad Institute Genome Sequencing Platform"/>
            <person name="Cuomo C."/>
            <person name="Litvintseva A."/>
            <person name="Chen Y."/>
            <person name="Heitman J."/>
            <person name="Sun S."/>
            <person name="Springer D."/>
            <person name="Dromer F."/>
            <person name="Young S.K."/>
            <person name="Zeng Q."/>
            <person name="Gargeya S."/>
            <person name="Fitzgerald M."/>
            <person name="Abouelleil A."/>
            <person name="Alvarado L."/>
            <person name="Berlin A.M."/>
            <person name="Chapman S.B."/>
            <person name="Dewar J."/>
            <person name="Goldberg J."/>
            <person name="Griggs A."/>
            <person name="Gujja S."/>
            <person name="Hansen M."/>
            <person name="Howarth C."/>
            <person name="Imamovic A."/>
            <person name="Larimer J."/>
            <person name="McCowan C."/>
            <person name="Murphy C."/>
            <person name="Pearson M."/>
            <person name="Priest M."/>
            <person name="Roberts A."/>
            <person name="Saif S."/>
            <person name="Shea T."/>
            <person name="Sykes S."/>
            <person name="Wortman J."/>
            <person name="Nusbaum C."/>
            <person name="Birren B."/>
        </authorList>
    </citation>
    <scope>NUCLEOTIDE SEQUENCE [LARGE SCALE GENOMIC DNA]</scope>
    <source>
        <strain evidence="2">CBS 10737</strain>
    </source>
</reference>
<dbReference type="KEGG" id="kpin:30171690"/>
<feature type="compositionally biased region" description="Low complexity" evidence="1">
    <location>
        <begin position="486"/>
        <end position="497"/>
    </location>
</feature>
<reference evidence="3" key="4">
    <citation type="submission" date="2024-02" db="EMBL/GenBank/DDBJ databases">
        <title>Comparative genomics of Cryptococcus and Kwoniella reveals pathogenesis evolution and contrasting modes of karyotype evolution via chromosome fusion or intercentromeric recombination.</title>
        <authorList>
            <person name="Coelho M.A."/>
            <person name="David-Palma M."/>
            <person name="Shea T."/>
            <person name="Bowers K."/>
            <person name="McGinley-Smith S."/>
            <person name="Mohammad A.W."/>
            <person name="Gnirke A."/>
            <person name="Yurkov A.M."/>
            <person name="Nowrousian M."/>
            <person name="Sun S."/>
            <person name="Cuomo C.A."/>
            <person name="Heitman J."/>
        </authorList>
    </citation>
    <scope>NUCLEOTIDE SEQUENCE</scope>
    <source>
        <strain evidence="3">CBS 10737</strain>
    </source>
</reference>
<proteinExistence type="predicted"/>
<protein>
    <submittedName>
        <fullName evidence="2">Uncharacterized protein</fullName>
    </submittedName>
</protein>
<dbReference type="Proteomes" id="UP000094020">
    <property type="component" value="Chromosome 3"/>
</dbReference>
<dbReference type="EMBL" id="CP144521">
    <property type="protein sequence ID" value="WWC69033.1"/>
    <property type="molecule type" value="Genomic_DNA"/>
</dbReference>
<keyword evidence="4" id="KW-1185">Reference proteome</keyword>
<dbReference type="EMBL" id="KI894009">
    <property type="protein sequence ID" value="OCF51254.1"/>
    <property type="molecule type" value="Genomic_DNA"/>
</dbReference>
<name>A0A1B9I6Y4_9TREE</name>
<feature type="region of interest" description="Disordered" evidence="1">
    <location>
        <begin position="351"/>
        <end position="431"/>
    </location>
</feature>
<reference evidence="3" key="2">
    <citation type="submission" date="2013-07" db="EMBL/GenBank/DDBJ databases">
        <authorList>
            <consortium name="The Broad Institute Genome Sequencing Platform"/>
            <person name="Cuomo C."/>
            <person name="Litvintseva A."/>
            <person name="Chen Y."/>
            <person name="Heitman J."/>
            <person name="Sun S."/>
            <person name="Springer D."/>
            <person name="Dromer F."/>
            <person name="Young S.K."/>
            <person name="Zeng Q."/>
            <person name="Gargeya S."/>
            <person name="Fitzgerald M."/>
            <person name="Abouelleil A."/>
            <person name="Alvarado L."/>
            <person name="Berlin A.M."/>
            <person name="Chapman S.B."/>
            <person name="Dewar J."/>
            <person name="Goldberg J."/>
            <person name="Griggs A."/>
            <person name="Gujja S."/>
            <person name="Hansen M."/>
            <person name="Howarth C."/>
            <person name="Imamovic A."/>
            <person name="Larimer J."/>
            <person name="McCowan C."/>
            <person name="Murphy C."/>
            <person name="Pearson M."/>
            <person name="Priest M."/>
            <person name="Roberts A."/>
            <person name="Saif S."/>
            <person name="Shea T."/>
            <person name="Sykes S."/>
            <person name="Wortman J."/>
            <person name="Nusbaum C."/>
            <person name="Birren B."/>
        </authorList>
    </citation>
    <scope>NUCLEOTIDE SEQUENCE</scope>
    <source>
        <strain evidence="3">CBS 10737</strain>
    </source>
</reference>
<feature type="compositionally biased region" description="Low complexity" evidence="1">
    <location>
        <begin position="361"/>
        <end position="372"/>
    </location>
</feature>
<dbReference type="AlphaFoldDB" id="A0A1B9I6Y4"/>
<feature type="compositionally biased region" description="Polar residues" evidence="1">
    <location>
        <begin position="386"/>
        <end position="401"/>
    </location>
</feature>
<reference evidence="2" key="3">
    <citation type="submission" date="2016-07" db="EMBL/GenBank/DDBJ databases">
        <title>Evolution of pathogenesis and genome organization in the Tremellales.</title>
        <authorList>
            <person name="Cuomo C."/>
            <person name="Litvintseva A."/>
            <person name="Heitman J."/>
            <person name="Chen Y."/>
            <person name="Sun S."/>
            <person name="Springer D."/>
            <person name="Dromer F."/>
            <person name="Young S."/>
            <person name="Zeng Q."/>
            <person name="Chapman S."/>
            <person name="Gujja S."/>
            <person name="Saif S."/>
            <person name="Birren B."/>
        </authorList>
    </citation>
    <scope>NUCLEOTIDE SEQUENCE</scope>
    <source>
        <strain evidence="2">CBS 10737</strain>
    </source>
</reference>
<gene>
    <name evidence="2" type="ORF">I206_03321</name>
    <name evidence="3" type="ORF">I206_102969</name>
</gene>
<dbReference type="GeneID" id="30171690"/>
<feature type="compositionally biased region" description="Low complexity" evidence="1">
    <location>
        <begin position="413"/>
        <end position="422"/>
    </location>
</feature>
<sequence length="644" mass="70454">MSPQLSEDIFLLIGQQLQSANHHCSLSNLSLTSKDNYRLLTPLTYRHVIMTDHSLPALLFRIINISSDEKRFLFEKIKDQEKDDLLSTNLQPIKRLKIQLQYIHKLTIDTNFEKMDFESLSALAKALGMYLGELLFPSVSRLIITSRHGTNRRIGLLADDREDYVLRTFLPLACRPTYVCCTFDKDTPTCGYDTLVPQFSLTDSSREIVNIHQARRIVMPFGHTTSRVSFGEVTCTKGDTCPDKNTPHHPKRCIERIKTTRMNILLEDITALPLDFSDASMSDNGNTNNPSEPPLTIIEYNRCAHSDQLSYQELMVRLDKQLSELLPSQMQLADQMYQMFTHYALSQGPIPLPQPVNGPSAPQVPVNAAGNVAPGGGTSRNDGSRRSNNQTTANNIDQSTSPPMPGNRPPGQSSSEHASSTSTYDTNSHNVNDNLNISNTLATGQYAIPGLFGHGLPALISATNPLFGGVQTGNRGSNHHTNDAGSAPSSNVSQASSIGSAQHVTNAVLNAAATNDRPSQAFPTPSTDPISAVIGQGGFIGLINGIDSSQQSNGVFANGSTDAMNSHNGTDTTTSMHHQAPFNEGRHEHNHWSDKIKFVFGQEAELEPLCEACGGECKKIMACTLALTNDWLTETSLRQLTEPI</sequence>